<accession>A0A4Y2LSX2</accession>
<reference evidence="1 2" key="1">
    <citation type="journal article" date="2019" name="Sci. Rep.">
        <title>Orb-weaving spider Araneus ventricosus genome elucidates the spidroin gene catalogue.</title>
        <authorList>
            <person name="Kono N."/>
            <person name="Nakamura H."/>
            <person name="Ohtoshi R."/>
            <person name="Moran D.A.P."/>
            <person name="Shinohara A."/>
            <person name="Yoshida Y."/>
            <person name="Fujiwara M."/>
            <person name="Mori M."/>
            <person name="Tomita M."/>
            <person name="Arakawa K."/>
        </authorList>
    </citation>
    <scope>NUCLEOTIDE SEQUENCE [LARGE SCALE GENOMIC DNA]</scope>
</reference>
<proteinExistence type="predicted"/>
<dbReference type="AlphaFoldDB" id="A0A4Y2LSX2"/>
<keyword evidence="2" id="KW-1185">Reference proteome</keyword>
<comment type="caution">
    <text evidence="1">The sequence shown here is derived from an EMBL/GenBank/DDBJ whole genome shotgun (WGS) entry which is preliminary data.</text>
</comment>
<evidence type="ECO:0000313" key="2">
    <source>
        <dbReference type="Proteomes" id="UP000499080"/>
    </source>
</evidence>
<dbReference type="Proteomes" id="UP000499080">
    <property type="component" value="Unassembled WGS sequence"/>
</dbReference>
<gene>
    <name evidence="1" type="ORF">AVEN_149677_1</name>
</gene>
<organism evidence="1 2">
    <name type="scientific">Araneus ventricosus</name>
    <name type="common">Orbweaver spider</name>
    <name type="synonym">Epeira ventricosa</name>
    <dbReference type="NCBI Taxonomy" id="182803"/>
    <lineage>
        <taxon>Eukaryota</taxon>
        <taxon>Metazoa</taxon>
        <taxon>Ecdysozoa</taxon>
        <taxon>Arthropoda</taxon>
        <taxon>Chelicerata</taxon>
        <taxon>Arachnida</taxon>
        <taxon>Araneae</taxon>
        <taxon>Araneomorphae</taxon>
        <taxon>Entelegynae</taxon>
        <taxon>Araneoidea</taxon>
        <taxon>Araneidae</taxon>
        <taxon>Araneus</taxon>
    </lineage>
</organism>
<protein>
    <submittedName>
        <fullName evidence="1">Uncharacterized protein</fullName>
    </submittedName>
</protein>
<dbReference type="EMBL" id="BGPR01006230">
    <property type="protein sequence ID" value="GBN17143.1"/>
    <property type="molecule type" value="Genomic_DNA"/>
</dbReference>
<name>A0A4Y2LSX2_ARAVE</name>
<sequence>MDLFLSYIRPDCRDGFCSRNISSRSISTRHPVRRSGTTPSVIATVRFVSTGLFWKLFSSRHFHRHPPFSWKIGKYSSYSDCPIYEVADLYHDAIVMTENFILAFSFLQSAKFFASEKAWRLLMNCGYLMR</sequence>
<evidence type="ECO:0000313" key="1">
    <source>
        <dbReference type="EMBL" id="GBN17143.1"/>
    </source>
</evidence>